<dbReference type="Pfam" id="PF13349">
    <property type="entry name" value="DUF4097"/>
    <property type="match status" value="1"/>
</dbReference>
<feature type="compositionally biased region" description="Basic and acidic residues" evidence="1">
    <location>
        <begin position="262"/>
        <end position="279"/>
    </location>
</feature>
<evidence type="ECO:0000313" key="5">
    <source>
        <dbReference type="Proteomes" id="UP000028098"/>
    </source>
</evidence>
<comment type="caution">
    <text evidence="4">The sequence shown here is derived from an EMBL/GenBank/DDBJ whole genome shotgun (WGS) entry which is preliminary data.</text>
</comment>
<dbReference type="Proteomes" id="UP000028098">
    <property type="component" value="Unassembled WGS sequence"/>
</dbReference>
<keyword evidence="2" id="KW-1133">Transmembrane helix</keyword>
<dbReference type="EMBL" id="JPGB01000006">
    <property type="protein sequence ID" value="KEQ49870.1"/>
    <property type="molecule type" value="Genomic_DNA"/>
</dbReference>
<evidence type="ECO:0000256" key="1">
    <source>
        <dbReference type="SAM" id="MobiDB-lite"/>
    </source>
</evidence>
<reference evidence="4 5" key="1">
    <citation type="submission" date="2014-05" db="EMBL/GenBank/DDBJ databases">
        <authorList>
            <person name="Daugherty S.C."/>
            <person name="Tallon L.J."/>
            <person name="Sadzewicz L."/>
            <person name="Kilian M."/>
            <person name="Tettelin H."/>
        </authorList>
    </citation>
    <scope>NUCLEOTIDE SEQUENCE [LARGE SCALE GENOMIC DNA]</scope>
    <source>
        <strain evidence="4 5">SK143</strain>
    </source>
</reference>
<dbReference type="PATRIC" id="fig|1303.44.peg.1736"/>
<dbReference type="InterPro" id="IPR025164">
    <property type="entry name" value="Toastrack_DUF4097"/>
</dbReference>
<proteinExistence type="predicted"/>
<feature type="domain" description="DUF4097" evidence="3">
    <location>
        <begin position="60"/>
        <end position="299"/>
    </location>
</feature>
<feature type="transmembrane region" description="Helical" evidence="2">
    <location>
        <begin position="12"/>
        <end position="30"/>
    </location>
</feature>
<evidence type="ECO:0000256" key="2">
    <source>
        <dbReference type="SAM" id="Phobius"/>
    </source>
</evidence>
<sequence length="312" mass="35009">MTDMRKLTKGFLIFGVVSTILGFIMIIVGAQSNGIQSLLAMSKDPVYDNRIEEVTFGNEVEKLDLALEEHSLTITESVDDKIHITYHPSVSGRHDLTTGMSDKTLSVTDKQASQHRFLGSGIEGLLRIASNYSNRFDEVVLSLPKGRKLQAITVSANRGKTNIRQANLENATIKTKGYLLRITESSIKNSTLTTPHIINIFDTEFTDSQVKTEREHIYAENIKVHGKVELEAHSTLNLILSQKETDRINLNLSSQHGGIYHKPKEEHRGQKENELANPYKTDKADVKDLLIAKANQDIYLPKEEYSAPSRNH</sequence>
<gene>
    <name evidence="4" type="ORF">SK143_1812</name>
</gene>
<evidence type="ECO:0000313" key="4">
    <source>
        <dbReference type="EMBL" id="KEQ49870.1"/>
    </source>
</evidence>
<protein>
    <recommendedName>
        <fullName evidence="3">DUF4097 domain-containing protein</fullName>
    </recommendedName>
</protein>
<feature type="region of interest" description="Disordered" evidence="1">
    <location>
        <begin position="254"/>
        <end position="279"/>
    </location>
</feature>
<name>A0A081R3U7_STROR</name>
<evidence type="ECO:0000259" key="3">
    <source>
        <dbReference type="Pfam" id="PF13349"/>
    </source>
</evidence>
<dbReference type="STRING" id="1303.SORDD17_00344"/>
<accession>A0A081R3U7</accession>
<dbReference type="AlphaFoldDB" id="A0A081R3U7"/>
<keyword evidence="2" id="KW-0812">Transmembrane</keyword>
<keyword evidence="2" id="KW-0472">Membrane</keyword>
<organism evidence="4 5">
    <name type="scientific">Streptococcus oralis</name>
    <dbReference type="NCBI Taxonomy" id="1303"/>
    <lineage>
        <taxon>Bacteria</taxon>
        <taxon>Bacillati</taxon>
        <taxon>Bacillota</taxon>
        <taxon>Bacilli</taxon>
        <taxon>Lactobacillales</taxon>
        <taxon>Streptococcaceae</taxon>
        <taxon>Streptococcus</taxon>
    </lineage>
</organism>